<feature type="region of interest" description="Disordered" evidence="1">
    <location>
        <begin position="1"/>
        <end position="31"/>
    </location>
</feature>
<keyword evidence="3" id="KW-1185">Reference proteome</keyword>
<feature type="region of interest" description="Disordered" evidence="1">
    <location>
        <begin position="336"/>
        <end position="360"/>
    </location>
</feature>
<evidence type="ECO:0008006" key="4">
    <source>
        <dbReference type="Google" id="ProtNLM"/>
    </source>
</evidence>
<evidence type="ECO:0000313" key="2">
    <source>
        <dbReference type="EMBL" id="GAA0966121.1"/>
    </source>
</evidence>
<name>A0ABN1RWK5_9ACTN</name>
<feature type="compositionally biased region" description="Basic and acidic residues" evidence="1">
    <location>
        <begin position="348"/>
        <end position="360"/>
    </location>
</feature>
<proteinExistence type="predicted"/>
<evidence type="ECO:0000313" key="3">
    <source>
        <dbReference type="Proteomes" id="UP001500665"/>
    </source>
</evidence>
<reference evidence="2 3" key="1">
    <citation type="journal article" date="2019" name="Int. J. Syst. Evol. Microbiol.">
        <title>The Global Catalogue of Microorganisms (GCM) 10K type strain sequencing project: providing services to taxonomists for standard genome sequencing and annotation.</title>
        <authorList>
            <consortium name="The Broad Institute Genomics Platform"/>
            <consortium name="The Broad Institute Genome Sequencing Center for Infectious Disease"/>
            <person name="Wu L."/>
            <person name="Ma J."/>
        </authorList>
    </citation>
    <scope>NUCLEOTIDE SEQUENCE [LARGE SCALE GENOMIC DNA]</scope>
    <source>
        <strain evidence="2 3">JCM 10696</strain>
    </source>
</reference>
<sequence>MNHSPDFSAVKRPGSEERGQHRRAPGRDTAEPGVLGYRWEIAAAIQGFRPAEWSAAWAATAQVVRRIVAAVDPPDPQRARQLMRLVARLAAFVYNADRPVGFSTLLGTELIDRFCESGCGGLRRSTREQFRRELERLARIVYGSSGQAGLWASSRWRPYTAVELTALWWCATGQRTEQLKRGHRMLLCLGYGCGLPTRRIVDLRVCDVRSAAEDGTVRLDLPGGSAPAVCLHGWEDVLRAEITGMRPQEYLFQPGRARRTSALVSELVRRCEHTDAPPLLVSRLHATWFTDLLLARTPFTSIAAQCGSGELALKTLARVLPYLPEADPGRAALLLRGPAPQPPASHLPDVRRLEERTGTL</sequence>
<protein>
    <recommendedName>
        <fullName evidence="4">Phage integrase family protein</fullName>
    </recommendedName>
</protein>
<comment type="caution">
    <text evidence="2">The sequence shown here is derived from an EMBL/GenBank/DDBJ whole genome shotgun (WGS) entry which is preliminary data.</text>
</comment>
<dbReference type="Proteomes" id="UP001500665">
    <property type="component" value="Unassembled WGS sequence"/>
</dbReference>
<gene>
    <name evidence="2" type="ORF">GCM10009550_67800</name>
</gene>
<dbReference type="EMBL" id="BAAAHH010000041">
    <property type="protein sequence ID" value="GAA0966121.1"/>
    <property type="molecule type" value="Genomic_DNA"/>
</dbReference>
<feature type="compositionally biased region" description="Basic and acidic residues" evidence="1">
    <location>
        <begin position="13"/>
        <end position="30"/>
    </location>
</feature>
<evidence type="ECO:0000256" key="1">
    <source>
        <dbReference type="SAM" id="MobiDB-lite"/>
    </source>
</evidence>
<accession>A0ABN1RWK5</accession>
<organism evidence="2 3">
    <name type="scientific">Actinocorallia libanotica</name>
    <dbReference type="NCBI Taxonomy" id="46162"/>
    <lineage>
        <taxon>Bacteria</taxon>
        <taxon>Bacillati</taxon>
        <taxon>Actinomycetota</taxon>
        <taxon>Actinomycetes</taxon>
        <taxon>Streptosporangiales</taxon>
        <taxon>Thermomonosporaceae</taxon>
        <taxon>Actinocorallia</taxon>
    </lineage>
</organism>